<dbReference type="Proteomes" id="UP000074561">
    <property type="component" value="Chromosome"/>
</dbReference>
<dbReference type="Gene3D" id="1.20.1600.10">
    <property type="entry name" value="Outer membrane efflux proteins (OEP)"/>
    <property type="match status" value="1"/>
</dbReference>
<evidence type="ECO:0000256" key="2">
    <source>
        <dbReference type="RuleBase" id="RU362097"/>
    </source>
</evidence>
<protein>
    <submittedName>
        <fullName evidence="3">Outer membrane protein oprM</fullName>
    </submittedName>
</protein>
<proteinExistence type="inferred from homology"/>
<name>A0A127Q0Y7_9BURK</name>
<dbReference type="PROSITE" id="PS51257">
    <property type="entry name" value="PROKAR_LIPOPROTEIN"/>
    <property type="match status" value="1"/>
</dbReference>
<dbReference type="Gene3D" id="2.20.200.10">
    <property type="entry name" value="Outer membrane efflux proteins (OEP)"/>
    <property type="match status" value="1"/>
</dbReference>
<dbReference type="KEGG" id="cpra:CPter91_1347"/>
<dbReference type="NCBIfam" id="TIGR01845">
    <property type="entry name" value="outer_NodT"/>
    <property type="match status" value="1"/>
</dbReference>
<accession>A0A127Q0Y7</accession>
<dbReference type="SUPFAM" id="SSF56954">
    <property type="entry name" value="Outer membrane efflux proteins (OEP)"/>
    <property type="match status" value="1"/>
</dbReference>
<comment type="subcellular location">
    <subcellularLocation>
        <location evidence="2">Cell membrane</location>
        <topology evidence="2">Lipid-anchor</topology>
    </subcellularLocation>
</comment>
<comment type="similarity">
    <text evidence="1 2">Belongs to the outer membrane factor (OMF) (TC 1.B.17) family.</text>
</comment>
<dbReference type="Pfam" id="PF02321">
    <property type="entry name" value="OEP"/>
    <property type="match status" value="2"/>
</dbReference>
<dbReference type="OrthoDB" id="9770517at2"/>
<dbReference type="RefSeq" id="WP_061938430.1">
    <property type="nucleotide sequence ID" value="NZ_CP013234.1"/>
</dbReference>
<dbReference type="AlphaFoldDB" id="A0A127Q0Y7"/>
<evidence type="ECO:0000256" key="1">
    <source>
        <dbReference type="ARBA" id="ARBA00007613"/>
    </source>
</evidence>
<sequence length="468" mass="49931">MMRNTLLIPGLALLLGGCVNLAPEYGRPAAPVPAAWSQGSSQGPLQDAAAEIAWRSFFTDARLREVIALTLANNRDLRVAVLNIEKARAQYRIQDASRYPALGVAASSNTVRTPADQANGNAANISRNQSVQLGFSSYELDFFGRLKNLSAAAQATYQFNVEMQRSVQISLVAEVAGAWLTVAADNERLLLAKDTLKSQQISYDLSQRSHAIGSTSGLDLSTAQASVEAAQVDLGEFTSRVQQDLNALNLLAGAAVPEHLLPDSIPQASAALLATPAQLSSDLLQQRPDVLAAEQILIAANADIGAARAAFFPSITLTAAGGTASSSLAGLFKPGSGAWSFLPAINLPIFNAGSNRANLDVAKVSKEIEIANYEKTIQVAFREVADALAERATLDQRLGAQQRLADASGKSYRLSEARYRSGIDSYLNSLVAERGWYGARQNLISLRLLEQNNRINLYKAMGGGWSDS</sequence>
<evidence type="ECO:0000313" key="3">
    <source>
        <dbReference type="EMBL" id="AMP03728.1"/>
    </source>
</evidence>
<dbReference type="PANTHER" id="PTHR30203:SF32">
    <property type="entry name" value="CATION EFFLUX SYSTEM PROTEIN CUSC"/>
    <property type="match status" value="1"/>
</dbReference>
<reference evidence="3 4" key="1">
    <citation type="submission" date="2015-11" db="EMBL/GenBank/DDBJ databases">
        <title>Exploring the genomic traits of fungus-feeding bacterial genus Collimonas.</title>
        <authorList>
            <person name="Song C."/>
            <person name="Schmidt R."/>
            <person name="de Jager V."/>
            <person name="Krzyzanowska D."/>
            <person name="Jongedijk E."/>
            <person name="Cankar K."/>
            <person name="Beekwilder J."/>
            <person name="van Veen A."/>
            <person name="de Boer W."/>
            <person name="van Veen J.A."/>
            <person name="Garbeva P."/>
        </authorList>
    </citation>
    <scope>NUCLEOTIDE SEQUENCE [LARGE SCALE GENOMIC DNA]</scope>
    <source>
        <strain evidence="3 4">Ter91</strain>
    </source>
</reference>
<dbReference type="PANTHER" id="PTHR30203">
    <property type="entry name" value="OUTER MEMBRANE CATION EFFLUX PROTEIN"/>
    <property type="match status" value="1"/>
</dbReference>
<evidence type="ECO:0000313" key="4">
    <source>
        <dbReference type="Proteomes" id="UP000074561"/>
    </source>
</evidence>
<dbReference type="GO" id="GO:0015562">
    <property type="term" value="F:efflux transmembrane transporter activity"/>
    <property type="evidence" value="ECO:0007669"/>
    <property type="project" value="InterPro"/>
</dbReference>
<keyword evidence="2" id="KW-0472">Membrane</keyword>
<organism evidence="3 4">
    <name type="scientific">Collimonas pratensis</name>
    <dbReference type="NCBI Taxonomy" id="279113"/>
    <lineage>
        <taxon>Bacteria</taxon>
        <taxon>Pseudomonadati</taxon>
        <taxon>Pseudomonadota</taxon>
        <taxon>Betaproteobacteria</taxon>
        <taxon>Burkholderiales</taxon>
        <taxon>Oxalobacteraceae</taxon>
        <taxon>Collimonas</taxon>
    </lineage>
</organism>
<keyword evidence="2" id="KW-0449">Lipoprotein</keyword>
<keyword evidence="2" id="KW-1134">Transmembrane beta strand</keyword>
<dbReference type="InterPro" id="IPR010131">
    <property type="entry name" value="MdtP/NodT-like"/>
</dbReference>
<dbReference type="PATRIC" id="fig|279113.9.peg.1341"/>
<dbReference type="GO" id="GO:0005886">
    <property type="term" value="C:plasma membrane"/>
    <property type="evidence" value="ECO:0007669"/>
    <property type="project" value="UniProtKB-SubCell"/>
</dbReference>
<gene>
    <name evidence="3" type="primary">oprM</name>
    <name evidence="3" type="ORF">CPter91_1347</name>
</gene>
<keyword evidence="2" id="KW-0812">Transmembrane</keyword>
<dbReference type="STRING" id="279113.CPter91_1347"/>
<dbReference type="InterPro" id="IPR003423">
    <property type="entry name" value="OMP_efflux"/>
</dbReference>
<keyword evidence="2" id="KW-0564">Palmitate</keyword>
<dbReference type="EMBL" id="CP013234">
    <property type="protein sequence ID" value="AMP03728.1"/>
    <property type="molecule type" value="Genomic_DNA"/>
</dbReference>